<accession>A0ABY7WQP8</accession>
<proteinExistence type="predicted"/>
<feature type="transmembrane region" description="Helical" evidence="1">
    <location>
        <begin position="66"/>
        <end position="85"/>
    </location>
</feature>
<dbReference type="RefSeq" id="WP_274260020.1">
    <property type="nucleotide sequence ID" value="NZ_CP117884.1"/>
</dbReference>
<evidence type="ECO:0000256" key="1">
    <source>
        <dbReference type="SAM" id="Phobius"/>
    </source>
</evidence>
<dbReference type="EMBL" id="CP117884">
    <property type="protein sequence ID" value="WDF82515.1"/>
    <property type="molecule type" value="Genomic_DNA"/>
</dbReference>
<organism evidence="2 3">
    <name type="scientific">Lacticaseibacillus pabuli</name>
    <dbReference type="NCBI Taxonomy" id="3025672"/>
    <lineage>
        <taxon>Bacteria</taxon>
        <taxon>Bacillati</taxon>
        <taxon>Bacillota</taxon>
        <taxon>Bacilli</taxon>
        <taxon>Lactobacillales</taxon>
        <taxon>Lactobacillaceae</taxon>
        <taxon>Lacticaseibacillus</taxon>
    </lineage>
</organism>
<keyword evidence="1" id="KW-0812">Transmembrane</keyword>
<gene>
    <name evidence="2" type="ORF">PQ472_11560</name>
</gene>
<keyword evidence="1" id="KW-0472">Membrane</keyword>
<name>A0ABY7WQP8_9LACO</name>
<reference evidence="2 3" key="1">
    <citation type="submission" date="2023-02" db="EMBL/GenBank/DDBJ databases">
        <title>Genome sequence of Lacticaseibacillus sp. KACC 23028.</title>
        <authorList>
            <person name="Kim S."/>
            <person name="Heo J."/>
            <person name="Kwon S.-W."/>
        </authorList>
    </citation>
    <scope>NUCLEOTIDE SEQUENCE [LARGE SCALE GENOMIC DNA]</scope>
    <source>
        <strain evidence="2 3">KACC 23028</strain>
    </source>
</reference>
<keyword evidence="3" id="KW-1185">Reference proteome</keyword>
<dbReference type="Proteomes" id="UP001220377">
    <property type="component" value="Chromosome"/>
</dbReference>
<protein>
    <submittedName>
        <fullName evidence="2">Uncharacterized protein</fullName>
    </submittedName>
</protein>
<sequence length="117" mass="13132">MSRLNKQIRQLSGIDWLLFATFVLVTWYLWSNVVGTWWAILVALVAFGLAVLLPNSTQNLRQPRRVAMWGFVASGVTGTFLTIFIGRLYGIGFALILLVVTLAQVIPMMRAGRHDPK</sequence>
<feature type="transmembrane region" description="Helical" evidence="1">
    <location>
        <begin position="36"/>
        <end position="54"/>
    </location>
</feature>
<keyword evidence="1" id="KW-1133">Transmembrane helix</keyword>
<evidence type="ECO:0000313" key="2">
    <source>
        <dbReference type="EMBL" id="WDF82515.1"/>
    </source>
</evidence>
<evidence type="ECO:0000313" key="3">
    <source>
        <dbReference type="Proteomes" id="UP001220377"/>
    </source>
</evidence>
<feature type="transmembrane region" description="Helical" evidence="1">
    <location>
        <begin position="12"/>
        <end position="30"/>
    </location>
</feature>
<feature type="transmembrane region" description="Helical" evidence="1">
    <location>
        <begin position="91"/>
        <end position="109"/>
    </location>
</feature>